<organism evidence="1 2">
    <name type="scientific">Candidatus Muproteobacteria bacterium RBG_16_65_34</name>
    <dbReference type="NCBI Taxonomy" id="1817760"/>
    <lineage>
        <taxon>Bacteria</taxon>
        <taxon>Pseudomonadati</taxon>
        <taxon>Pseudomonadota</taxon>
        <taxon>Candidatus Muproteobacteria</taxon>
    </lineage>
</organism>
<dbReference type="Proteomes" id="UP000178885">
    <property type="component" value="Unassembled WGS sequence"/>
</dbReference>
<comment type="caution">
    <text evidence="1">The sequence shown here is derived from an EMBL/GenBank/DDBJ whole genome shotgun (WGS) entry which is preliminary data.</text>
</comment>
<sequence length="259" mass="29312">MAGLRSIVQRLRPKPRPIPDAHWRAALRATPYARAQPLQERQRLRALTAQFLRAKTFEPAAGIAITEAMRVCIALRACVPILHLGLDYYSGWSAIVLYPGDFRVRDTYMDEAGVEHHEIQDLCGQSMARGPMVLSWETIRAENPARGQDLVVHECAHKLDALNGAPDGFPPLHPDMQPREWGRAFRAAYDRLRSEVDAGRGTRLDPYAAADPAEFFAVLSETFFTAPQLVYRDFPAVYDQLRLFYRQDPYGVIPTARRP</sequence>
<dbReference type="Pfam" id="PF06167">
    <property type="entry name" value="Peptidase_M90"/>
    <property type="match status" value="1"/>
</dbReference>
<dbReference type="InterPro" id="IPR024079">
    <property type="entry name" value="MetalloPept_cat_dom_sf"/>
</dbReference>
<dbReference type="PANTHER" id="PTHR30164">
    <property type="entry name" value="MTFA PEPTIDASE"/>
    <property type="match status" value="1"/>
</dbReference>
<dbReference type="PANTHER" id="PTHR30164:SF2">
    <property type="entry name" value="PROTEIN MTFA"/>
    <property type="match status" value="1"/>
</dbReference>
<dbReference type="GO" id="GO:0005829">
    <property type="term" value="C:cytosol"/>
    <property type="evidence" value="ECO:0007669"/>
    <property type="project" value="TreeGrafter"/>
</dbReference>
<evidence type="ECO:0008006" key="3">
    <source>
        <dbReference type="Google" id="ProtNLM"/>
    </source>
</evidence>
<dbReference type="STRING" id="1817760.A2151_00870"/>
<dbReference type="GO" id="GO:0008237">
    <property type="term" value="F:metallopeptidase activity"/>
    <property type="evidence" value="ECO:0007669"/>
    <property type="project" value="InterPro"/>
</dbReference>
<dbReference type="GO" id="GO:0004177">
    <property type="term" value="F:aminopeptidase activity"/>
    <property type="evidence" value="ECO:0007669"/>
    <property type="project" value="TreeGrafter"/>
</dbReference>
<dbReference type="AlphaFoldDB" id="A0A1F6TP34"/>
<dbReference type="Gene3D" id="1.10.472.150">
    <property type="entry name" value="Glucose-regulated metallo-peptidase M90, N-terminal domain"/>
    <property type="match status" value="1"/>
</dbReference>
<evidence type="ECO:0000313" key="2">
    <source>
        <dbReference type="Proteomes" id="UP000178885"/>
    </source>
</evidence>
<reference evidence="1 2" key="1">
    <citation type="journal article" date="2016" name="Nat. Commun.">
        <title>Thousands of microbial genomes shed light on interconnected biogeochemical processes in an aquifer system.</title>
        <authorList>
            <person name="Anantharaman K."/>
            <person name="Brown C.T."/>
            <person name="Hug L.A."/>
            <person name="Sharon I."/>
            <person name="Castelle C.J."/>
            <person name="Probst A.J."/>
            <person name="Thomas B.C."/>
            <person name="Singh A."/>
            <person name="Wilkins M.J."/>
            <person name="Karaoz U."/>
            <person name="Brodie E.L."/>
            <person name="Williams K.H."/>
            <person name="Hubbard S.S."/>
            <person name="Banfield J.F."/>
        </authorList>
    </citation>
    <scope>NUCLEOTIDE SEQUENCE [LARGE SCALE GENOMIC DNA]</scope>
</reference>
<protein>
    <recommendedName>
        <fullName evidence="3">Zinc-dependent peptidase</fullName>
    </recommendedName>
</protein>
<dbReference type="EMBL" id="MFSU01000074">
    <property type="protein sequence ID" value="OGI46816.1"/>
    <property type="molecule type" value="Genomic_DNA"/>
</dbReference>
<gene>
    <name evidence="1" type="ORF">A2151_00870</name>
</gene>
<accession>A0A1F6TP34</accession>
<dbReference type="SUPFAM" id="SSF55486">
    <property type="entry name" value="Metalloproteases ('zincins'), catalytic domain"/>
    <property type="match status" value="1"/>
</dbReference>
<proteinExistence type="predicted"/>
<dbReference type="InterPro" id="IPR010384">
    <property type="entry name" value="MtfA_fam"/>
</dbReference>
<dbReference type="CDD" id="cd20169">
    <property type="entry name" value="Peptidase_M90_mtfA"/>
    <property type="match status" value="1"/>
</dbReference>
<dbReference type="InterPro" id="IPR042252">
    <property type="entry name" value="MtfA_N"/>
</dbReference>
<evidence type="ECO:0000313" key="1">
    <source>
        <dbReference type="EMBL" id="OGI46816.1"/>
    </source>
</evidence>
<name>A0A1F6TP34_9PROT</name>
<dbReference type="Gene3D" id="3.40.390.10">
    <property type="entry name" value="Collagenase (Catalytic Domain)"/>
    <property type="match status" value="1"/>
</dbReference>